<feature type="zinc finger region" description="C3H1-type" evidence="4">
    <location>
        <begin position="423"/>
        <end position="451"/>
    </location>
</feature>
<proteinExistence type="predicted"/>
<sequence>MSSQPFSFPPPPPPPPKRATEGTSQQNPNAVYSNGRGAFRGSEGYRGSSRGGRGAYGDHRSGAPGRPMNFGSSHGQNYSQRPPFDGPARRGFSNAPQKRDFKTAFSPNERHHRPRPTAPPPVPDFNASLQHLLSPKPSTEQPPAQPSNYKPPASKKQEPKKNNLLGLTPAKFEHDSDPEDDVDEEQKLATQAAAPLGGHLFEYNGNPLMLRTREEILAWIAERKRKFPTEAKRLAAQKEFEEKKRKREDELKARLQAKREAEAKRSLDRAAKLKSQELERKAQQEKKRDTSNDSGPIDDAARARLKAEKLRKKALKAQQELERAEEALRLAQAKQQESSTVASIPEANQHPVPEPSQILPKPAPNIEEEETSSSGSSSGGSDSDSPTNSEAASDSDSAPEVTSAKDTTHGIVPFLRPPRKAREKPPKLCSHFAKYKSCKFGINCRYSHDLSQKSRKASGTQEHLERLEKEGVTSTTRNAKRKGLWQVMVEKEQEEERRRLLGAIITLGERGMLAEPAQKPDGLQ</sequence>
<feature type="region of interest" description="Disordered" evidence="5">
    <location>
        <begin position="238"/>
        <end position="426"/>
    </location>
</feature>
<keyword evidence="2 4" id="KW-0863">Zinc-finger</keyword>
<dbReference type="Pfam" id="PF10453">
    <property type="entry name" value="NUFIP1"/>
    <property type="match status" value="1"/>
</dbReference>
<reference evidence="7" key="1">
    <citation type="submission" date="2022-10" db="EMBL/GenBank/DDBJ databases">
        <title>Culturing micro-colonial fungi from biological soil crusts in the Mojave desert and describing Neophaeococcomyces mojavensis, and introducing the new genera and species Taxawa tesnikishii.</title>
        <authorList>
            <person name="Kurbessoian T."/>
            <person name="Stajich J.E."/>
        </authorList>
    </citation>
    <scope>NUCLEOTIDE SEQUENCE</scope>
    <source>
        <strain evidence="7">TK_41</strain>
    </source>
</reference>
<name>A0AA38XLK4_9EURO</name>
<feature type="region of interest" description="Disordered" evidence="5">
    <location>
        <begin position="450"/>
        <end position="478"/>
    </location>
</feature>
<feature type="compositionally biased region" description="Basic and acidic residues" evidence="5">
    <location>
        <begin position="319"/>
        <end position="328"/>
    </location>
</feature>
<evidence type="ECO:0000259" key="6">
    <source>
        <dbReference type="PROSITE" id="PS50103"/>
    </source>
</evidence>
<evidence type="ECO:0000256" key="3">
    <source>
        <dbReference type="ARBA" id="ARBA00022833"/>
    </source>
</evidence>
<feature type="compositionally biased region" description="Low complexity" evidence="5">
    <location>
        <begin position="372"/>
        <end position="398"/>
    </location>
</feature>
<feature type="compositionally biased region" description="Basic and acidic residues" evidence="5">
    <location>
        <begin position="462"/>
        <end position="471"/>
    </location>
</feature>
<gene>
    <name evidence="7" type="ORF">H2200_001660</name>
</gene>
<feature type="compositionally biased region" description="Polar residues" evidence="5">
    <location>
        <begin position="127"/>
        <end position="148"/>
    </location>
</feature>
<dbReference type="GO" id="GO:0005634">
    <property type="term" value="C:nucleus"/>
    <property type="evidence" value="ECO:0007669"/>
    <property type="project" value="TreeGrafter"/>
</dbReference>
<evidence type="ECO:0000256" key="4">
    <source>
        <dbReference type="PROSITE-ProRule" id="PRU00723"/>
    </source>
</evidence>
<organism evidence="7 8">
    <name type="scientific">Cladophialophora chaetospira</name>
    <dbReference type="NCBI Taxonomy" id="386627"/>
    <lineage>
        <taxon>Eukaryota</taxon>
        <taxon>Fungi</taxon>
        <taxon>Dikarya</taxon>
        <taxon>Ascomycota</taxon>
        <taxon>Pezizomycotina</taxon>
        <taxon>Eurotiomycetes</taxon>
        <taxon>Chaetothyriomycetidae</taxon>
        <taxon>Chaetothyriales</taxon>
        <taxon>Herpotrichiellaceae</taxon>
        <taxon>Cladophialophora</taxon>
    </lineage>
</organism>
<feature type="compositionally biased region" description="Basic and acidic residues" evidence="5">
    <location>
        <begin position="299"/>
        <end position="308"/>
    </location>
</feature>
<evidence type="ECO:0000256" key="1">
    <source>
        <dbReference type="ARBA" id="ARBA00022723"/>
    </source>
</evidence>
<dbReference type="PROSITE" id="PS50103">
    <property type="entry name" value="ZF_C3H1"/>
    <property type="match status" value="1"/>
</dbReference>
<keyword evidence="3 4" id="KW-0862">Zinc</keyword>
<comment type="caution">
    <text evidence="7">The sequence shown here is derived from an EMBL/GenBank/DDBJ whole genome shotgun (WGS) entry which is preliminary data.</text>
</comment>
<accession>A0AA38XLK4</accession>
<dbReference type="InterPro" id="IPR039136">
    <property type="entry name" value="NUFIP1-like"/>
</dbReference>
<feature type="domain" description="C3H1-type" evidence="6">
    <location>
        <begin position="423"/>
        <end position="451"/>
    </location>
</feature>
<dbReference type="GO" id="GO:0008270">
    <property type="term" value="F:zinc ion binding"/>
    <property type="evidence" value="ECO:0007669"/>
    <property type="project" value="UniProtKB-KW"/>
</dbReference>
<dbReference type="EMBL" id="JAPDRK010000002">
    <property type="protein sequence ID" value="KAJ9615585.1"/>
    <property type="molecule type" value="Genomic_DNA"/>
</dbReference>
<dbReference type="InterPro" id="IPR019496">
    <property type="entry name" value="NUFIP1_cons_dom"/>
</dbReference>
<dbReference type="GO" id="GO:0003723">
    <property type="term" value="F:RNA binding"/>
    <property type="evidence" value="ECO:0007669"/>
    <property type="project" value="InterPro"/>
</dbReference>
<evidence type="ECO:0000256" key="5">
    <source>
        <dbReference type="SAM" id="MobiDB-lite"/>
    </source>
</evidence>
<feature type="compositionally biased region" description="Pro residues" evidence="5">
    <location>
        <begin position="7"/>
        <end position="17"/>
    </location>
</feature>
<dbReference type="InterPro" id="IPR036855">
    <property type="entry name" value="Znf_CCCH_sf"/>
</dbReference>
<dbReference type="PANTHER" id="PTHR13309:SF0">
    <property type="entry name" value="FMR1-INTERACTING PROTEIN NUFIP1"/>
    <property type="match status" value="1"/>
</dbReference>
<feature type="region of interest" description="Disordered" evidence="5">
    <location>
        <begin position="1"/>
        <end position="193"/>
    </location>
</feature>
<evidence type="ECO:0000313" key="7">
    <source>
        <dbReference type="EMBL" id="KAJ9615585.1"/>
    </source>
</evidence>
<feature type="compositionally biased region" description="Polar residues" evidence="5">
    <location>
        <begin position="70"/>
        <end position="80"/>
    </location>
</feature>
<keyword evidence="1 4" id="KW-0479">Metal-binding</keyword>
<evidence type="ECO:0000313" key="8">
    <source>
        <dbReference type="Proteomes" id="UP001172673"/>
    </source>
</evidence>
<protein>
    <recommendedName>
        <fullName evidence="6">C3H1-type domain-containing protein</fullName>
    </recommendedName>
</protein>
<dbReference type="InterPro" id="IPR000571">
    <property type="entry name" value="Znf_CCCH"/>
</dbReference>
<dbReference type="PANTHER" id="PTHR13309">
    <property type="entry name" value="NUCLEAR FRAGILE X MENTAL RETARDATION PROTEIN INTERACTING PROTEIN 1"/>
    <property type="match status" value="1"/>
</dbReference>
<dbReference type="SUPFAM" id="SSF90229">
    <property type="entry name" value="CCCH zinc finger"/>
    <property type="match status" value="1"/>
</dbReference>
<dbReference type="AlphaFoldDB" id="A0AA38XLK4"/>
<keyword evidence="8" id="KW-1185">Reference proteome</keyword>
<feature type="compositionally biased region" description="Polar residues" evidence="5">
    <location>
        <begin position="21"/>
        <end position="32"/>
    </location>
</feature>
<dbReference type="GO" id="GO:0000492">
    <property type="term" value="P:box C/D snoRNP assembly"/>
    <property type="evidence" value="ECO:0007669"/>
    <property type="project" value="TreeGrafter"/>
</dbReference>
<dbReference type="Pfam" id="PF25585">
    <property type="entry name" value="zf-CCCH_DUS3L"/>
    <property type="match status" value="1"/>
</dbReference>
<feature type="compositionally biased region" description="Basic and acidic residues" evidence="5">
    <location>
        <begin position="238"/>
        <end position="291"/>
    </location>
</feature>
<dbReference type="Gene3D" id="6.10.250.3220">
    <property type="match status" value="1"/>
</dbReference>
<evidence type="ECO:0000256" key="2">
    <source>
        <dbReference type="ARBA" id="ARBA00022771"/>
    </source>
</evidence>
<dbReference type="SMART" id="SM00356">
    <property type="entry name" value="ZnF_C3H1"/>
    <property type="match status" value="1"/>
</dbReference>
<dbReference type="Proteomes" id="UP001172673">
    <property type="component" value="Unassembled WGS sequence"/>
</dbReference>